<evidence type="ECO:0000256" key="15">
    <source>
        <dbReference type="ARBA" id="ARBA00023268"/>
    </source>
</evidence>
<dbReference type="CDD" id="cd04905">
    <property type="entry name" value="ACT_CM-PDT"/>
    <property type="match status" value="1"/>
</dbReference>
<dbReference type="GO" id="GO:0004664">
    <property type="term" value="F:prephenate dehydratase activity"/>
    <property type="evidence" value="ECO:0007669"/>
    <property type="project" value="UniProtKB-EC"/>
</dbReference>
<dbReference type="InterPro" id="IPR002701">
    <property type="entry name" value="CM_II_prokaryot"/>
</dbReference>
<comment type="catalytic activity">
    <reaction evidence="1">
        <text>chorismate = prephenate</text>
        <dbReference type="Rhea" id="RHEA:13897"/>
        <dbReference type="ChEBI" id="CHEBI:29748"/>
        <dbReference type="ChEBI" id="CHEBI:29934"/>
        <dbReference type="EC" id="5.4.99.5"/>
    </reaction>
</comment>
<dbReference type="PIRSF" id="PIRSF001500">
    <property type="entry name" value="Chor_mut_pdt_Ppr"/>
    <property type="match status" value="1"/>
</dbReference>
<evidence type="ECO:0000256" key="18">
    <source>
        <dbReference type="ARBA" id="ARBA00047848"/>
    </source>
</evidence>
<accession>A0A369LQH5</accession>
<evidence type="ECO:0000259" key="21">
    <source>
        <dbReference type="PROSITE" id="PS51171"/>
    </source>
</evidence>
<dbReference type="InterPro" id="IPR036263">
    <property type="entry name" value="Chorismate_II_sf"/>
</dbReference>
<gene>
    <name evidence="23" type="ORF">C1881_03220</name>
</gene>
<dbReference type="Proteomes" id="UP000253975">
    <property type="component" value="Unassembled WGS sequence"/>
</dbReference>
<evidence type="ECO:0000313" key="23">
    <source>
        <dbReference type="EMBL" id="RDB60358.1"/>
    </source>
</evidence>
<comment type="subcellular location">
    <subcellularLocation>
        <location evidence="3">Cytoplasm</location>
    </subcellularLocation>
</comment>
<evidence type="ECO:0000259" key="20">
    <source>
        <dbReference type="PROSITE" id="PS51168"/>
    </source>
</evidence>
<comment type="pathway">
    <text evidence="4">Amino-acid biosynthesis; L-phenylalanine biosynthesis; phenylpyruvate from prephenate: step 1/1.</text>
</comment>
<evidence type="ECO:0000256" key="1">
    <source>
        <dbReference type="ARBA" id="ARBA00000824"/>
    </source>
</evidence>
<evidence type="ECO:0000256" key="5">
    <source>
        <dbReference type="ARBA" id="ARBA00004817"/>
    </source>
</evidence>
<dbReference type="GO" id="GO:0046417">
    <property type="term" value="P:chorismate metabolic process"/>
    <property type="evidence" value="ECO:0007669"/>
    <property type="project" value="InterPro"/>
</dbReference>
<evidence type="ECO:0000259" key="22">
    <source>
        <dbReference type="PROSITE" id="PS51671"/>
    </source>
</evidence>
<dbReference type="Gene3D" id="3.30.70.260">
    <property type="match status" value="1"/>
</dbReference>
<dbReference type="PROSITE" id="PS51671">
    <property type="entry name" value="ACT"/>
    <property type="match status" value="1"/>
</dbReference>
<dbReference type="PROSITE" id="PS51168">
    <property type="entry name" value="CHORISMATE_MUT_2"/>
    <property type="match status" value="1"/>
</dbReference>
<dbReference type="InterPro" id="IPR008242">
    <property type="entry name" value="Chor_mutase/pphenate_deHydtase"/>
</dbReference>
<keyword evidence="14" id="KW-0456">Lyase</keyword>
<dbReference type="PROSITE" id="PS00857">
    <property type="entry name" value="PREPHENATE_DEHYDR_1"/>
    <property type="match status" value="1"/>
</dbReference>
<keyword evidence="10" id="KW-0028">Amino-acid biosynthesis</keyword>
<dbReference type="Pfam" id="PF00800">
    <property type="entry name" value="PDT"/>
    <property type="match status" value="1"/>
</dbReference>
<dbReference type="AlphaFoldDB" id="A0A369LQH5"/>
<dbReference type="GO" id="GO:0004106">
    <property type="term" value="F:chorismate mutase activity"/>
    <property type="evidence" value="ECO:0007669"/>
    <property type="project" value="UniProtKB-EC"/>
</dbReference>
<evidence type="ECO:0000256" key="3">
    <source>
        <dbReference type="ARBA" id="ARBA00004496"/>
    </source>
</evidence>
<dbReference type="InterPro" id="IPR045865">
    <property type="entry name" value="ACT-like_dom_sf"/>
</dbReference>
<dbReference type="CDD" id="cd13631">
    <property type="entry name" value="PBP2_Ct-PDT_like"/>
    <property type="match status" value="1"/>
</dbReference>
<dbReference type="SMART" id="SM00830">
    <property type="entry name" value="CM_2"/>
    <property type="match status" value="1"/>
</dbReference>
<protein>
    <recommendedName>
        <fullName evidence="7">Bifunctional chorismate mutase/prephenate dehydratase</fullName>
        <ecNumber evidence="6">4.2.1.51</ecNumber>
    </recommendedName>
    <alternativeName>
        <fullName evidence="17">Chorismate mutase-prephenate dehydratase</fullName>
    </alternativeName>
    <alternativeName>
        <fullName evidence="8">Prephenate dehydratase</fullName>
    </alternativeName>
    <alternativeName>
        <fullName evidence="16">p-protein</fullName>
    </alternativeName>
</protein>
<feature type="domain" description="Prephenate dehydratase" evidence="21">
    <location>
        <begin position="120"/>
        <end position="297"/>
    </location>
</feature>
<proteinExistence type="predicted"/>
<dbReference type="UniPathway" id="UPA00121">
    <property type="reaction ID" value="UER00345"/>
</dbReference>
<dbReference type="SUPFAM" id="SSF48600">
    <property type="entry name" value="Chorismate mutase II"/>
    <property type="match status" value="1"/>
</dbReference>
<dbReference type="SUPFAM" id="SSF53850">
    <property type="entry name" value="Periplasmic binding protein-like II"/>
    <property type="match status" value="1"/>
</dbReference>
<keyword evidence="9" id="KW-0963">Cytoplasm</keyword>
<evidence type="ECO:0000256" key="19">
    <source>
        <dbReference type="PIRSR" id="PIRSR001500-2"/>
    </source>
</evidence>
<keyword evidence="11" id="KW-0057">Aromatic amino acid biosynthesis</keyword>
<sequence>MTSQETNTTPVIDLSVSRARIDEIDAQIIELFERRMHIAADVAAYKRATGKPVLDKAREAAKIDKATELASDEFKKFIPPLFGMMMEMSRAYQHSLLDEVSEGVVPAAIDEVAELPAVAHVAVQGVEGAYQHIACRELFVDPDIVFVPTFDAVADAVEEGRVEYGILPLENSTAGTVDRVYDLLYKRGLYIARAITLRINHDLLAKPGVEESDIVEVFSHEQALRQCTDFIAQMPNEVTSTACRNTAMAASSVASSERCDVAAISSTACAELYGLNVLQHAIQDETDNFTRFICVAKKPQLVGVPERSSLLLITPHEAGALFRVLSRIAALGVNMLKLESRPIPGSEFEFMFYVDIECTPNDAAFDEVIAQIEPLCDSLAYLGSYAEVSA</sequence>
<evidence type="ECO:0000256" key="9">
    <source>
        <dbReference type="ARBA" id="ARBA00022490"/>
    </source>
</evidence>
<dbReference type="EMBL" id="PPTO01000003">
    <property type="protein sequence ID" value="RDB60358.1"/>
    <property type="molecule type" value="Genomic_DNA"/>
</dbReference>
<evidence type="ECO:0000313" key="24">
    <source>
        <dbReference type="Proteomes" id="UP000253975"/>
    </source>
</evidence>
<dbReference type="UniPathway" id="UPA00120">
    <property type="reaction ID" value="UER00203"/>
</dbReference>
<comment type="pathway">
    <text evidence="5">Metabolic intermediate biosynthesis; prephenate biosynthesis; prephenate from chorismate: step 1/1.</text>
</comment>
<dbReference type="PROSITE" id="PS51171">
    <property type="entry name" value="PREPHENATE_DEHYDR_3"/>
    <property type="match status" value="1"/>
</dbReference>
<keyword evidence="12" id="KW-0584">Phenylalanine biosynthesis</keyword>
<dbReference type="Gene3D" id="1.20.59.10">
    <property type="entry name" value="Chorismate mutase"/>
    <property type="match status" value="1"/>
</dbReference>
<dbReference type="InterPro" id="IPR036979">
    <property type="entry name" value="CM_dom_sf"/>
</dbReference>
<evidence type="ECO:0000256" key="17">
    <source>
        <dbReference type="ARBA" id="ARBA00031520"/>
    </source>
</evidence>
<feature type="domain" description="ACT" evidence="22">
    <location>
        <begin position="309"/>
        <end position="386"/>
    </location>
</feature>
<evidence type="ECO:0000256" key="13">
    <source>
        <dbReference type="ARBA" id="ARBA00023235"/>
    </source>
</evidence>
<evidence type="ECO:0000256" key="10">
    <source>
        <dbReference type="ARBA" id="ARBA00022605"/>
    </source>
</evidence>
<dbReference type="PANTHER" id="PTHR21022:SF19">
    <property type="entry name" value="PREPHENATE DEHYDRATASE-RELATED"/>
    <property type="match status" value="1"/>
</dbReference>
<dbReference type="EC" id="4.2.1.51" evidence="6"/>
<evidence type="ECO:0000256" key="2">
    <source>
        <dbReference type="ARBA" id="ARBA00002364"/>
    </source>
</evidence>
<evidence type="ECO:0000256" key="6">
    <source>
        <dbReference type="ARBA" id="ARBA00013147"/>
    </source>
</evidence>
<organism evidence="23 24">
    <name type="scientific">Slackia isoflavoniconvertens</name>
    <dbReference type="NCBI Taxonomy" id="572010"/>
    <lineage>
        <taxon>Bacteria</taxon>
        <taxon>Bacillati</taxon>
        <taxon>Actinomycetota</taxon>
        <taxon>Coriobacteriia</taxon>
        <taxon>Eggerthellales</taxon>
        <taxon>Eggerthellaceae</taxon>
        <taxon>Slackia</taxon>
    </lineage>
</organism>
<feature type="domain" description="Chorismate mutase" evidence="20">
    <location>
        <begin position="8"/>
        <end position="97"/>
    </location>
</feature>
<dbReference type="SUPFAM" id="SSF55021">
    <property type="entry name" value="ACT-like"/>
    <property type="match status" value="1"/>
</dbReference>
<name>A0A369LQH5_9ACTN</name>
<dbReference type="GO" id="GO:0005737">
    <property type="term" value="C:cytoplasm"/>
    <property type="evidence" value="ECO:0007669"/>
    <property type="project" value="UniProtKB-SubCell"/>
</dbReference>
<dbReference type="InterPro" id="IPR018528">
    <property type="entry name" value="Preph_deHydtase_CS"/>
</dbReference>
<evidence type="ECO:0000256" key="4">
    <source>
        <dbReference type="ARBA" id="ARBA00004741"/>
    </source>
</evidence>
<dbReference type="GO" id="GO:0009094">
    <property type="term" value="P:L-phenylalanine biosynthetic process"/>
    <property type="evidence" value="ECO:0007669"/>
    <property type="project" value="UniProtKB-UniPathway"/>
</dbReference>
<evidence type="ECO:0000256" key="7">
    <source>
        <dbReference type="ARBA" id="ARBA00014401"/>
    </source>
</evidence>
<evidence type="ECO:0000256" key="8">
    <source>
        <dbReference type="ARBA" id="ARBA00021872"/>
    </source>
</evidence>
<feature type="site" description="Essential for prephenate dehydratase activity" evidence="19">
    <location>
        <position position="290"/>
    </location>
</feature>
<evidence type="ECO:0000256" key="12">
    <source>
        <dbReference type="ARBA" id="ARBA00023222"/>
    </source>
</evidence>
<keyword evidence="15" id="KW-0511">Multifunctional enzyme</keyword>
<dbReference type="Pfam" id="PF01817">
    <property type="entry name" value="CM_2"/>
    <property type="match status" value="1"/>
</dbReference>
<reference evidence="23 24" key="1">
    <citation type="journal article" date="2018" name="Elife">
        <title>Discovery and characterization of a prevalent human gut bacterial enzyme sufficient for the inactivation of a family of plant toxins.</title>
        <authorList>
            <person name="Koppel N."/>
            <person name="Bisanz J.E."/>
            <person name="Pandelia M.E."/>
            <person name="Turnbaugh P.J."/>
            <person name="Balskus E.P."/>
        </authorList>
    </citation>
    <scope>NUCLEOTIDE SEQUENCE [LARGE SCALE GENOMIC DNA]</scope>
    <source>
        <strain evidence="23 24">OB21 GAM31</strain>
    </source>
</reference>
<dbReference type="Gene3D" id="3.40.190.10">
    <property type="entry name" value="Periplasmic binding protein-like II"/>
    <property type="match status" value="2"/>
</dbReference>
<dbReference type="RefSeq" id="WP_114615094.1">
    <property type="nucleotide sequence ID" value="NZ_PPTO01000003.1"/>
</dbReference>
<dbReference type="InterPro" id="IPR002912">
    <property type="entry name" value="ACT_dom"/>
</dbReference>
<dbReference type="InterPro" id="IPR001086">
    <property type="entry name" value="Preph_deHydtase"/>
</dbReference>
<evidence type="ECO:0000256" key="11">
    <source>
        <dbReference type="ARBA" id="ARBA00023141"/>
    </source>
</evidence>
<comment type="catalytic activity">
    <reaction evidence="18">
        <text>prephenate + H(+) = 3-phenylpyruvate + CO2 + H2O</text>
        <dbReference type="Rhea" id="RHEA:21648"/>
        <dbReference type="ChEBI" id="CHEBI:15377"/>
        <dbReference type="ChEBI" id="CHEBI:15378"/>
        <dbReference type="ChEBI" id="CHEBI:16526"/>
        <dbReference type="ChEBI" id="CHEBI:18005"/>
        <dbReference type="ChEBI" id="CHEBI:29934"/>
        <dbReference type="EC" id="4.2.1.51"/>
    </reaction>
</comment>
<evidence type="ECO:0000256" key="16">
    <source>
        <dbReference type="ARBA" id="ARBA00031175"/>
    </source>
</evidence>
<dbReference type="PANTHER" id="PTHR21022">
    <property type="entry name" value="PREPHENATE DEHYDRATASE P PROTEIN"/>
    <property type="match status" value="1"/>
</dbReference>
<keyword evidence="13" id="KW-0413">Isomerase</keyword>
<evidence type="ECO:0000256" key="14">
    <source>
        <dbReference type="ARBA" id="ARBA00023239"/>
    </source>
</evidence>
<comment type="function">
    <text evidence="2">Catalyzes the Claisen rearrangement of chorismate to prephenate and the decarboxylation/dehydration of prephenate to phenylpyruvate.</text>
</comment>
<comment type="caution">
    <text evidence="23">The sequence shown here is derived from an EMBL/GenBank/DDBJ whole genome shotgun (WGS) entry which is preliminary data.</text>
</comment>